<keyword evidence="2" id="KW-0333">Golgi apparatus</keyword>
<evidence type="ECO:0008006" key="7">
    <source>
        <dbReference type="Google" id="ProtNLM"/>
    </source>
</evidence>
<evidence type="ECO:0000313" key="5">
    <source>
        <dbReference type="EMBL" id="KHD76298.1"/>
    </source>
</evidence>
<comment type="caution">
    <text evidence="5">The sequence shown here is derived from an EMBL/GenBank/DDBJ whole genome shotgun (WGS) entry which is preliminary data.</text>
</comment>
<dbReference type="STRING" id="1869.MB27_17975"/>
<reference evidence="5 6" key="1">
    <citation type="submission" date="2014-10" db="EMBL/GenBank/DDBJ databases">
        <title>Draft genome sequence of Actinoplanes utahensis NRRL 12052.</title>
        <authorList>
            <person name="Velasco-Bucheli B."/>
            <person name="del Cerro C."/>
            <person name="Hormigo D."/>
            <person name="Garcia J.L."/>
            <person name="Acebal C."/>
            <person name="Arroyo M."/>
            <person name="de la Mata I."/>
        </authorList>
    </citation>
    <scope>NUCLEOTIDE SEQUENCE [LARGE SCALE GENOMIC DNA]</scope>
    <source>
        <strain evidence="5 6">NRRL 12052</strain>
    </source>
</reference>
<comment type="subcellular location">
    <subcellularLocation>
        <location evidence="1">Golgi apparatus membrane</location>
        <topology evidence="1">Peripheral membrane protein</topology>
        <orientation evidence="1">Cytoplasmic side</orientation>
    </subcellularLocation>
</comment>
<dbReference type="GO" id="GO:0070273">
    <property type="term" value="F:phosphatidylinositol-4-phosphate binding"/>
    <property type="evidence" value="ECO:0007669"/>
    <property type="project" value="InterPro"/>
</dbReference>
<keyword evidence="3" id="KW-0446">Lipid-binding</keyword>
<gene>
    <name evidence="5" type="ORF">MB27_17975</name>
</gene>
<dbReference type="eggNOG" id="ENOG50331SS">
    <property type="taxonomic scope" value="Bacteria"/>
</dbReference>
<name>A0A0A6UMN1_ACTUT</name>
<keyword evidence="6" id="KW-1185">Reference proteome</keyword>
<evidence type="ECO:0000313" key="6">
    <source>
        <dbReference type="Proteomes" id="UP000054537"/>
    </source>
</evidence>
<dbReference type="GO" id="GO:0012505">
    <property type="term" value="C:endomembrane system"/>
    <property type="evidence" value="ECO:0007669"/>
    <property type="project" value="UniProtKB-ARBA"/>
</dbReference>
<dbReference type="Proteomes" id="UP000054537">
    <property type="component" value="Unassembled WGS sequence"/>
</dbReference>
<dbReference type="GO" id="GO:0048194">
    <property type="term" value="P:Golgi vesicle budding"/>
    <property type="evidence" value="ECO:0007669"/>
    <property type="project" value="TreeGrafter"/>
</dbReference>
<dbReference type="PANTHER" id="PTHR12704:SF2">
    <property type="entry name" value="GOLGI PHOSPHOPROTEIN 3 HOMOLOG SAURON"/>
    <property type="match status" value="1"/>
</dbReference>
<dbReference type="InterPro" id="IPR038261">
    <property type="entry name" value="GPP34-like_sf"/>
</dbReference>
<dbReference type="GO" id="GO:0005829">
    <property type="term" value="C:cytosol"/>
    <property type="evidence" value="ECO:0007669"/>
    <property type="project" value="TreeGrafter"/>
</dbReference>
<accession>A0A0A6UMN1</accession>
<evidence type="ECO:0000256" key="1">
    <source>
        <dbReference type="ARBA" id="ARBA00004255"/>
    </source>
</evidence>
<dbReference type="GO" id="GO:0006890">
    <property type="term" value="P:retrograde vesicle-mediated transport, Golgi to endoplasmic reticulum"/>
    <property type="evidence" value="ECO:0007669"/>
    <property type="project" value="TreeGrafter"/>
</dbReference>
<protein>
    <recommendedName>
        <fullName evidence="7">GPP34 family phosphoprotein</fullName>
    </recommendedName>
</protein>
<dbReference type="GO" id="GO:0043001">
    <property type="term" value="P:Golgi to plasma membrane protein transport"/>
    <property type="evidence" value="ECO:0007669"/>
    <property type="project" value="TreeGrafter"/>
</dbReference>
<dbReference type="PANTHER" id="PTHR12704">
    <property type="entry name" value="TRANS-GOLGI PROTEIN GMX33"/>
    <property type="match status" value="1"/>
</dbReference>
<organism evidence="5 6">
    <name type="scientific">Actinoplanes utahensis</name>
    <dbReference type="NCBI Taxonomy" id="1869"/>
    <lineage>
        <taxon>Bacteria</taxon>
        <taxon>Bacillati</taxon>
        <taxon>Actinomycetota</taxon>
        <taxon>Actinomycetes</taxon>
        <taxon>Micromonosporales</taxon>
        <taxon>Micromonosporaceae</taxon>
        <taxon>Actinoplanes</taxon>
    </lineage>
</organism>
<proteinExistence type="predicted"/>
<dbReference type="EMBL" id="JRTT01000019">
    <property type="protein sequence ID" value="KHD76298.1"/>
    <property type="molecule type" value="Genomic_DNA"/>
</dbReference>
<dbReference type="Pfam" id="PF05719">
    <property type="entry name" value="GPP34"/>
    <property type="match status" value="1"/>
</dbReference>
<dbReference type="RefSeq" id="WP_043525758.1">
    <property type="nucleotide sequence ID" value="NZ_BAABKU010000006.1"/>
</dbReference>
<dbReference type="AlphaFoldDB" id="A0A0A6UMN1"/>
<evidence type="ECO:0000256" key="4">
    <source>
        <dbReference type="ARBA" id="ARBA00023136"/>
    </source>
</evidence>
<keyword evidence="4" id="KW-0472">Membrane</keyword>
<sequence>MNLMEEFTLLAFDDDGRKIVDSTRLDYTLGGAILLELALAERIEVVDKKVVVRDPSATGDELLDQSLTRIATDTKSRKPGHWVQKFAKGTRQRVLDDLVAAGVLRAEEGKFLIIFPQTRYPSAAGGEPVVETEARARMRAAIEGTGEADPRTSALCALVAASDTSRKVFADLDRKLVKRRLKEISEGAWAAAAVKRAIEEVFAAVAASGAAVAAAAAAGS</sequence>
<dbReference type="Gene3D" id="1.10.3630.10">
    <property type="entry name" value="yeast vps74-n-term truncation variant domain like"/>
    <property type="match status" value="1"/>
</dbReference>
<dbReference type="InterPro" id="IPR008628">
    <property type="entry name" value="GPP34-like"/>
</dbReference>
<evidence type="ECO:0000256" key="3">
    <source>
        <dbReference type="ARBA" id="ARBA00023121"/>
    </source>
</evidence>
<dbReference type="OrthoDB" id="4962633at2"/>
<evidence type="ECO:0000256" key="2">
    <source>
        <dbReference type="ARBA" id="ARBA00023034"/>
    </source>
</evidence>
<dbReference type="GO" id="GO:0007030">
    <property type="term" value="P:Golgi organization"/>
    <property type="evidence" value="ECO:0007669"/>
    <property type="project" value="TreeGrafter"/>
</dbReference>